<dbReference type="Pfam" id="PF00535">
    <property type="entry name" value="Glycos_transf_2"/>
    <property type="match status" value="1"/>
</dbReference>
<name>A0A316G9H5_9RHOB</name>
<dbReference type="CDD" id="cd00761">
    <property type="entry name" value="Glyco_tranf_GTA_type"/>
    <property type="match status" value="1"/>
</dbReference>
<dbReference type="InterPro" id="IPR050834">
    <property type="entry name" value="Glycosyltransf_2"/>
</dbReference>
<protein>
    <submittedName>
        <fullName evidence="2">Glycosyltransferase involved in cell wall biosynthesis</fullName>
    </submittedName>
</protein>
<reference evidence="2 3" key="1">
    <citation type="submission" date="2018-05" db="EMBL/GenBank/DDBJ databases">
        <title>Genomic Encyclopedia of Type Strains, Phase IV (KMG-IV): sequencing the most valuable type-strain genomes for metagenomic binning, comparative biology and taxonomic classification.</title>
        <authorList>
            <person name="Goeker M."/>
        </authorList>
    </citation>
    <scope>NUCLEOTIDE SEQUENCE [LARGE SCALE GENOMIC DNA]</scope>
    <source>
        <strain evidence="2 3">DSM 103371</strain>
    </source>
</reference>
<dbReference type="InterPro" id="IPR001173">
    <property type="entry name" value="Glyco_trans_2-like"/>
</dbReference>
<dbReference type="SUPFAM" id="SSF53448">
    <property type="entry name" value="Nucleotide-diphospho-sugar transferases"/>
    <property type="match status" value="1"/>
</dbReference>
<dbReference type="PANTHER" id="PTHR43685:SF2">
    <property type="entry name" value="GLYCOSYLTRANSFERASE 2-LIKE DOMAIN-CONTAINING PROTEIN"/>
    <property type="match status" value="1"/>
</dbReference>
<dbReference type="Proteomes" id="UP000245390">
    <property type="component" value="Unassembled WGS sequence"/>
</dbReference>
<dbReference type="PANTHER" id="PTHR43685">
    <property type="entry name" value="GLYCOSYLTRANSFERASE"/>
    <property type="match status" value="1"/>
</dbReference>
<keyword evidence="3" id="KW-1185">Reference proteome</keyword>
<comment type="caution">
    <text evidence="2">The sequence shown here is derived from an EMBL/GenBank/DDBJ whole genome shotgun (WGS) entry which is preliminary data.</text>
</comment>
<keyword evidence="2" id="KW-0808">Transferase</keyword>
<proteinExistence type="predicted"/>
<dbReference type="Gene3D" id="3.90.550.10">
    <property type="entry name" value="Spore Coat Polysaccharide Biosynthesis Protein SpsA, Chain A"/>
    <property type="match status" value="1"/>
</dbReference>
<evidence type="ECO:0000313" key="3">
    <source>
        <dbReference type="Proteomes" id="UP000245390"/>
    </source>
</evidence>
<accession>A0A316G9H5</accession>
<feature type="domain" description="Glycosyltransferase 2-like" evidence="1">
    <location>
        <begin position="5"/>
        <end position="108"/>
    </location>
</feature>
<gene>
    <name evidence="2" type="ORF">C8D95_10397</name>
</gene>
<sequence length="345" mass="37953">MTRVSVVIPALNAASTLDRTLDSVRAQTHPDIEIILVDDGSTDDTFGHAETHAKADPRVRIIRQANAGVAAARNRGIAEASSDWFAALDADDLWHPETVTRFLAAADAALRQPVMVYTWSRRIDADDRLLADLGRPDYAGDVLTRLLTVNFIRNASATMMDRATVQRIGGYDEGFQKAGAQGAEDIDLYLRLARIGPVVVAPGYHVGYRETRGTMSRDADRMRNSVDMALEKLEREDPSLPPKLLQLARANYDLYAAGLSLSAGFPGGFARYTGRALRKALLSSTAHLAAFGLYTLFARLKSSPGPVFETLDPMARGAFPVFERYMPVQEWFMRLAARPPELDKT</sequence>
<organism evidence="2 3">
    <name type="scientific">Silicimonas algicola</name>
    <dbReference type="NCBI Taxonomy" id="1826607"/>
    <lineage>
        <taxon>Bacteria</taxon>
        <taxon>Pseudomonadati</taxon>
        <taxon>Pseudomonadota</taxon>
        <taxon>Alphaproteobacteria</taxon>
        <taxon>Rhodobacterales</taxon>
        <taxon>Paracoccaceae</taxon>
    </lineage>
</organism>
<evidence type="ECO:0000259" key="1">
    <source>
        <dbReference type="Pfam" id="PF00535"/>
    </source>
</evidence>
<dbReference type="InterPro" id="IPR029044">
    <property type="entry name" value="Nucleotide-diphossugar_trans"/>
</dbReference>
<dbReference type="GO" id="GO:0016740">
    <property type="term" value="F:transferase activity"/>
    <property type="evidence" value="ECO:0007669"/>
    <property type="project" value="UniProtKB-KW"/>
</dbReference>
<dbReference type="EMBL" id="QGGV01000003">
    <property type="protein sequence ID" value="PWK56865.1"/>
    <property type="molecule type" value="Genomic_DNA"/>
</dbReference>
<evidence type="ECO:0000313" key="2">
    <source>
        <dbReference type="EMBL" id="PWK56865.1"/>
    </source>
</evidence>
<dbReference type="AlphaFoldDB" id="A0A316G9H5"/>